<dbReference type="GO" id="GO:0008010">
    <property type="term" value="F:structural constituent of chitin-based larval cuticle"/>
    <property type="evidence" value="ECO:0007669"/>
    <property type="project" value="TreeGrafter"/>
</dbReference>
<sequence length="234" mass="24982">MPSSTSLDAASVGGRRVSTILLRKVCEPSKVPPPPDMERTSLINTGGAWVLRSLVVAVVVACAVARPEPPSSYGAPAPSYSAPSSSYGAPSSSYGAPAPQYGPPQQPIVHKHVYVHVPPPDNDIPAPRKPIWVPPPQKHYKIVFIKAPTPPTPTAPIIPVQPQNEEKTLVYVLVKKPEEQPDIVIPTPAPTQPSKPEVYFIRYKTQKQEGYPAAAPKPEYGPPASAPSSEYGAP</sequence>
<reference evidence="3" key="1">
    <citation type="submission" date="2016-07" db="EMBL/GenBank/DDBJ databases">
        <authorList>
            <person name="Bretaudeau A."/>
        </authorList>
    </citation>
    <scope>NUCLEOTIDE SEQUENCE</scope>
    <source>
        <strain evidence="3">Rice</strain>
        <tissue evidence="3">Whole body</tissue>
    </source>
</reference>
<dbReference type="SMART" id="SM00690">
    <property type="entry name" value="DM5"/>
    <property type="match status" value="1"/>
</dbReference>
<evidence type="ECO:0000259" key="2">
    <source>
        <dbReference type="SMART" id="SM00690"/>
    </source>
</evidence>
<feature type="region of interest" description="Disordered" evidence="1">
    <location>
        <begin position="69"/>
        <end position="100"/>
    </location>
</feature>
<feature type="region of interest" description="Disordered" evidence="1">
    <location>
        <begin position="209"/>
        <end position="234"/>
    </location>
</feature>
<dbReference type="AlphaFoldDB" id="A0A2H1VIJ1"/>
<evidence type="ECO:0000256" key="1">
    <source>
        <dbReference type="SAM" id="MobiDB-lite"/>
    </source>
</evidence>
<accession>A0A2H1VIJ1</accession>
<feature type="domain" description="DUF243" evidence="2">
    <location>
        <begin position="107"/>
        <end position="206"/>
    </location>
</feature>
<dbReference type="PANTHER" id="PTHR31927">
    <property type="entry name" value="FI07246P-RELATED-RELATED"/>
    <property type="match status" value="1"/>
</dbReference>
<dbReference type="InterPro" id="IPR004145">
    <property type="entry name" value="DUF243"/>
</dbReference>
<feature type="compositionally biased region" description="Low complexity" evidence="1">
    <location>
        <begin position="69"/>
        <end position="99"/>
    </location>
</feature>
<dbReference type="EMBL" id="ODYU01002761">
    <property type="protein sequence ID" value="SOQ40660.1"/>
    <property type="molecule type" value="Genomic_DNA"/>
</dbReference>
<dbReference type="GO" id="GO:0040003">
    <property type="term" value="P:chitin-based cuticle development"/>
    <property type="evidence" value="ECO:0007669"/>
    <property type="project" value="TreeGrafter"/>
</dbReference>
<organism evidence="3">
    <name type="scientific">Spodoptera frugiperda</name>
    <name type="common">Fall armyworm</name>
    <dbReference type="NCBI Taxonomy" id="7108"/>
    <lineage>
        <taxon>Eukaryota</taxon>
        <taxon>Metazoa</taxon>
        <taxon>Ecdysozoa</taxon>
        <taxon>Arthropoda</taxon>
        <taxon>Hexapoda</taxon>
        <taxon>Insecta</taxon>
        <taxon>Pterygota</taxon>
        <taxon>Neoptera</taxon>
        <taxon>Endopterygota</taxon>
        <taxon>Lepidoptera</taxon>
        <taxon>Glossata</taxon>
        <taxon>Ditrysia</taxon>
        <taxon>Noctuoidea</taxon>
        <taxon>Noctuidae</taxon>
        <taxon>Amphipyrinae</taxon>
        <taxon>Spodoptera</taxon>
    </lineage>
</organism>
<dbReference type="Pfam" id="PF03103">
    <property type="entry name" value="DUF243"/>
    <property type="match status" value="1"/>
</dbReference>
<name>A0A2H1VIJ1_SPOFR</name>
<gene>
    <name evidence="3" type="ORF">SFRICE_000555</name>
</gene>
<evidence type="ECO:0000313" key="3">
    <source>
        <dbReference type="EMBL" id="SOQ40660.1"/>
    </source>
</evidence>
<protein>
    <submittedName>
        <fullName evidence="3">SFRICE_000555</fullName>
    </submittedName>
</protein>
<proteinExistence type="predicted"/>
<dbReference type="GO" id="GO:0062129">
    <property type="term" value="C:chitin-based extracellular matrix"/>
    <property type="evidence" value="ECO:0007669"/>
    <property type="project" value="TreeGrafter"/>
</dbReference>
<dbReference type="OrthoDB" id="6376010at2759"/>